<sequence>MCIDNRVGPSTKSPPSIGFPSQLFQTYWINYTVRRFSLNWIYVAGITKFAYDPKTNGRAHSRLTKGSMNGGLCPSDHAILPPHL</sequence>
<reference evidence="1 2" key="1">
    <citation type="journal article" date="2016" name="Sci. Rep.">
        <title>The Dendrobium catenatum Lindl. genome sequence provides insights into polysaccharide synthase, floral development and adaptive evolution.</title>
        <authorList>
            <person name="Zhang G.Q."/>
            <person name="Xu Q."/>
            <person name="Bian C."/>
            <person name="Tsai W.C."/>
            <person name="Yeh C.M."/>
            <person name="Liu K.W."/>
            <person name="Yoshida K."/>
            <person name="Zhang L.S."/>
            <person name="Chang S.B."/>
            <person name="Chen F."/>
            <person name="Shi Y."/>
            <person name="Su Y.Y."/>
            <person name="Zhang Y.Q."/>
            <person name="Chen L.J."/>
            <person name="Yin Y."/>
            <person name="Lin M."/>
            <person name="Huang H."/>
            <person name="Deng H."/>
            <person name="Wang Z.W."/>
            <person name="Zhu S.L."/>
            <person name="Zhao X."/>
            <person name="Deng C."/>
            <person name="Niu S.C."/>
            <person name="Huang J."/>
            <person name="Wang M."/>
            <person name="Liu G.H."/>
            <person name="Yang H.J."/>
            <person name="Xiao X.J."/>
            <person name="Hsiao Y.Y."/>
            <person name="Wu W.L."/>
            <person name="Chen Y.Y."/>
            <person name="Mitsuda N."/>
            <person name="Ohme-Takagi M."/>
            <person name="Luo Y.B."/>
            <person name="Van de Peer Y."/>
            <person name="Liu Z.J."/>
        </authorList>
    </citation>
    <scope>NUCLEOTIDE SEQUENCE [LARGE SCALE GENOMIC DNA]</scope>
    <source>
        <tissue evidence="1">The whole plant</tissue>
    </source>
</reference>
<gene>
    <name evidence="1" type="ORF">MA16_Dca005523</name>
</gene>
<evidence type="ECO:0000313" key="1">
    <source>
        <dbReference type="EMBL" id="PKU77691.1"/>
    </source>
</evidence>
<protein>
    <submittedName>
        <fullName evidence="1">Uncharacterized protein</fullName>
    </submittedName>
</protein>
<dbReference type="AlphaFoldDB" id="A0A2I0WPX6"/>
<dbReference type="Proteomes" id="UP000233837">
    <property type="component" value="Unassembled WGS sequence"/>
</dbReference>
<keyword evidence="2" id="KW-1185">Reference proteome</keyword>
<evidence type="ECO:0000313" key="2">
    <source>
        <dbReference type="Proteomes" id="UP000233837"/>
    </source>
</evidence>
<reference evidence="1 2" key="2">
    <citation type="journal article" date="2017" name="Nature">
        <title>The Apostasia genome and the evolution of orchids.</title>
        <authorList>
            <person name="Zhang G.Q."/>
            <person name="Liu K.W."/>
            <person name="Li Z."/>
            <person name="Lohaus R."/>
            <person name="Hsiao Y.Y."/>
            <person name="Niu S.C."/>
            <person name="Wang J.Y."/>
            <person name="Lin Y.C."/>
            <person name="Xu Q."/>
            <person name="Chen L.J."/>
            <person name="Yoshida K."/>
            <person name="Fujiwara S."/>
            <person name="Wang Z.W."/>
            <person name="Zhang Y.Q."/>
            <person name="Mitsuda N."/>
            <person name="Wang M."/>
            <person name="Liu G.H."/>
            <person name="Pecoraro L."/>
            <person name="Huang H.X."/>
            <person name="Xiao X.J."/>
            <person name="Lin M."/>
            <person name="Wu X.Y."/>
            <person name="Wu W.L."/>
            <person name="Chen Y.Y."/>
            <person name="Chang S.B."/>
            <person name="Sakamoto S."/>
            <person name="Ohme-Takagi M."/>
            <person name="Yagi M."/>
            <person name="Zeng S.J."/>
            <person name="Shen C.Y."/>
            <person name="Yeh C.M."/>
            <person name="Luo Y.B."/>
            <person name="Tsai W.C."/>
            <person name="Van de Peer Y."/>
            <person name="Liu Z.J."/>
        </authorList>
    </citation>
    <scope>NUCLEOTIDE SEQUENCE [LARGE SCALE GENOMIC DNA]</scope>
    <source>
        <tissue evidence="1">The whole plant</tissue>
    </source>
</reference>
<accession>A0A2I0WPX6</accession>
<dbReference type="EMBL" id="KZ502486">
    <property type="protein sequence ID" value="PKU77691.1"/>
    <property type="molecule type" value="Genomic_DNA"/>
</dbReference>
<organism evidence="1 2">
    <name type="scientific">Dendrobium catenatum</name>
    <dbReference type="NCBI Taxonomy" id="906689"/>
    <lineage>
        <taxon>Eukaryota</taxon>
        <taxon>Viridiplantae</taxon>
        <taxon>Streptophyta</taxon>
        <taxon>Embryophyta</taxon>
        <taxon>Tracheophyta</taxon>
        <taxon>Spermatophyta</taxon>
        <taxon>Magnoliopsida</taxon>
        <taxon>Liliopsida</taxon>
        <taxon>Asparagales</taxon>
        <taxon>Orchidaceae</taxon>
        <taxon>Epidendroideae</taxon>
        <taxon>Malaxideae</taxon>
        <taxon>Dendrobiinae</taxon>
        <taxon>Dendrobium</taxon>
    </lineage>
</organism>
<name>A0A2I0WPX6_9ASPA</name>
<proteinExistence type="predicted"/>